<dbReference type="PANTHER" id="PTHR15863:SF2">
    <property type="entry name" value="MRN COMPLEX-INTERACTING PROTEIN"/>
    <property type="match status" value="1"/>
</dbReference>
<protein>
    <submittedName>
        <fullName evidence="4">MRN complex-interacting protein isoform X1</fullName>
    </submittedName>
</protein>
<proteinExistence type="predicted"/>
<dbReference type="AlphaFoldDB" id="A0A2I4CYE1"/>
<evidence type="ECO:0000259" key="2">
    <source>
        <dbReference type="Pfam" id="PF15749"/>
    </source>
</evidence>
<dbReference type="GO" id="GO:0005634">
    <property type="term" value="C:nucleus"/>
    <property type="evidence" value="ECO:0007669"/>
    <property type="project" value="TreeGrafter"/>
</dbReference>
<dbReference type="RefSeq" id="XP_013884995.1">
    <property type="nucleotide sequence ID" value="XM_014029541.1"/>
</dbReference>
<dbReference type="Pfam" id="PF15749">
    <property type="entry name" value="MRNIP"/>
    <property type="match status" value="1"/>
</dbReference>
<feature type="compositionally biased region" description="Basic and acidic residues" evidence="1">
    <location>
        <begin position="123"/>
        <end position="141"/>
    </location>
</feature>
<dbReference type="STRING" id="52670.A0A2I4CYE1"/>
<dbReference type="GO" id="GO:0003682">
    <property type="term" value="F:chromatin binding"/>
    <property type="evidence" value="ECO:0007669"/>
    <property type="project" value="TreeGrafter"/>
</dbReference>
<feature type="region of interest" description="Disordered" evidence="1">
    <location>
        <begin position="78"/>
        <end position="198"/>
    </location>
</feature>
<dbReference type="OrthoDB" id="5960226at2759"/>
<evidence type="ECO:0000256" key="1">
    <source>
        <dbReference type="SAM" id="MobiDB-lite"/>
    </source>
</evidence>
<accession>A0A2I4CYE1</accession>
<keyword evidence="3" id="KW-1185">Reference proteome</keyword>
<feature type="compositionally biased region" description="Basic and acidic residues" evidence="1">
    <location>
        <begin position="78"/>
        <end position="88"/>
    </location>
</feature>
<dbReference type="InterPro" id="IPR049472">
    <property type="entry name" value="MRNIP_N"/>
</dbReference>
<dbReference type="Proteomes" id="UP000192220">
    <property type="component" value="Unplaced"/>
</dbReference>
<dbReference type="PANTHER" id="PTHR15863">
    <property type="entry name" value="MRN COMPLEX-INTERACTING PROTEIN"/>
    <property type="match status" value="1"/>
</dbReference>
<reference evidence="4" key="1">
    <citation type="submission" date="2025-08" db="UniProtKB">
        <authorList>
            <consortium name="RefSeq"/>
        </authorList>
    </citation>
    <scope>IDENTIFICATION</scope>
    <source>
        <strain evidence="4">Quisiro</strain>
        <tissue evidence="4">Liver</tissue>
    </source>
</reference>
<dbReference type="InParanoid" id="A0A2I4CYE1"/>
<dbReference type="KEGG" id="alim:106533289"/>
<feature type="compositionally biased region" description="Acidic residues" evidence="1">
    <location>
        <begin position="108"/>
        <end position="122"/>
    </location>
</feature>
<dbReference type="GO" id="GO:0007095">
    <property type="term" value="P:mitotic G2 DNA damage checkpoint signaling"/>
    <property type="evidence" value="ECO:0007669"/>
    <property type="project" value="TreeGrafter"/>
</dbReference>
<evidence type="ECO:0000313" key="4">
    <source>
        <dbReference type="RefSeq" id="XP_013884995.1"/>
    </source>
</evidence>
<evidence type="ECO:0000313" key="3">
    <source>
        <dbReference type="Proteomes" id="UP000192220"/>
    </source>
</evidence>
<organism evidence="3 4">
    <name type="scientific">Austrofundulus limnaeus</name>
    <name type="common">Annual killifish</name>
    <dbReference type="NCBI Taxonomy" id="52670"/>
    <lineage>
        <taxon>Eukaryota</taxon>
        <taxon>Metazoa</taxon>
        <taxon>Chordata</taxon>
        <taxon>Craniata</taxon>
        <taxon>Vertebrata</taxon>
        <taxon>Euteleostomi</taxon>
        <taxon>Actinopterygii</taxon>
        <taxon>Neopterygii</taxon>
        <taxon>Teleostei</taxon>
        <taxon>Neoteleostei</taxon>
        <taxon>Acanthomorphata</taxon>
        <taxon>Ovalentaria</taxon>
        <taxon>Atherinomorphae</taxon>
        <taxon>Cyprinodontiformes</taxon>
        <taxon>Rivulidae</taxon>
        <taxon>Austrofundulus</taxon>
    </lineage>
</organism>
<dbReference type="InterPro" id="IPR032739">
    <property type="entry name" value="MRNIP"/>
</dbReference>
<gene>
    <name evidence="4" type="primary">mrnip</name>
</gene>
<name>A0A2I4CYE1_AUSLI</name>
<dbReference type="CTD" id="51149"/>
<feature type="domain" description="MRN complex-interacting protein N-terminal" evidence="2">
    <location>
        <begin position="7"/>
        <end position="93"/>
    </location>
</feature>
<sequence>MGQEFHVVRCFGCESFQVQQVKKVKKWTCKLCGEKQTLLKEFGRGSGSDCRRHVQKLNAARGALDEQERRTCSLWEQEKEEQQKEDQVRQQVKQVSRWSKYLNRPEEAEPEEQNTPEELELEQDARKTGLTDSLHFHDTRNARKRHRSEESTDTYRPSAQPLPPAAPGPSGSSRWDCFLRADGQQEEEPSVCGRSQSGAATKLCPQFPVRSMFESGEEFSFDDFL</sequence>